<comment type="similarity">
    <text evidence="4">Belongs to the copper transporter (Ctr) (TC 1.A.56) family. SLC31A subfamily.</text>
</comment>
<organism evidence="5 6">
    <name type="scientific">Aspergillus tubingensis (strain CBS 134.48)</name>
    <dbReference type="NCBI Taxonomy" id="767770"/>
    <lineage>
        <taxon>Eukaryota</taxon>
        <taxon>Fungi</taxon>
        <taxon>Dikarya</taxon>
        <taxon>Ascomycota</taxon>
        <taxon>Pezizomycotina</taxon>
        <taxon>Eurotiomycetes</taxon>
        <taxon>Eurotiomycetidae</taxon>
        <taxon>Eurotiales</taxon>
        <taxon>Aspergillaceae</taxon>
        <taxon>Aspergillus</taxon>
        <taxon>Aspergillus subgen. Circumdati</taxon>
    </lineage>
</organism>
<sequence length="145" mass="15968">MSMSTDSSMSMSMTMVFFTSTTTPLYSNGWTPSNTGQYAGTCIFLIALAVMLRLLLALKPILETRFWNDGILRSSPDHPPRRTRRAINPAARRATLELVIAGVGYLLMLAVMTMNVGYFLSVLAGLWLGTFVLGGWASDTLYAHH</sequence>
<keyword evidence="2 4" id="KW-1133">Transmembrane helix</keyword>
<evidence type="ECO:0000256" key="3">
    <source>
        <dbReference type="ARBA" id="ARBA00023136"/>
    </source>
</evidence>
<keyword evidence="6" id="KW-1185">Reference proteome</keyword>
<keyword evidence="3 4" id="KW-0472">Membrane</keyword>
<dbReference type="VEuPathDB" id="FungiDB:ASPTUDRAFT_188744"/>
<protein>
    <recommendedName>
        <fullName evidence="4">Copper transport protein</fullName>
    </recommendedName>
</protein>
<proteinExistence type="inferred from homology"/>
<dbReference type="PANTHER" id="PTHR12483:SF120">
    <property type="entry name" value="HIGH-AFFINITY COPPER TRANSPORTER CTRA2"/>
    <property type="match status" value="1"/>
</dbReference>
<keyword evidence="4" id="KW-0406">Ion transport</keyword>
<keyword evidence="4" id="KW-0813">Transport</keyword>
<evidence type="ECO:0000313" key="6">
    <source>
        <dbReference type="Proteomes" id="UP000184304"/>
    </source>
</evidence>
<dbReference type="OMA" id="EAYFIAW"/>
<comment type="subcellular location">
    <subcellularLocation>
        <location evidence="4">Membrane</location>
        <topology evidence="4">Multi-pass membrane protein</topology>
    </subcellularLocation>
</comment>
<dbReference type="Pfam" id="PF04145">
    <property type="entry name" value="Ctr"/>
    <property type="match status" value="1"/>
</dbReference>
<dbReference type="PANTHER" id="PTHR12483">
    <property type="entry name" value="SOLUTE CARRIER FAMILY 31 COPPER TRANSPORTERS"/>
    <property type="match status" value="1"/>
</dbReference>
<feature type="transmembrane region" description="Helical" evidence="4">
    <location>
        <begin position="37"/>
        <end position="56"/>
    </location>
</feature>
<dbReference type="GO" id="GO:0005886">
    <property type="term" value="C:plasma membrane"/>
    <property type="evidence" value="ECO:0007669"/>
    <property type="project" value="TreeGrafter"/>
</dbReference>
<dbReference type="STRING" id="767770.A0A1L9N5T4"/>
<accession>A0A1L9N5T4</accession>
<dbReference type="AlphaFoldDB" id="A0A1L9N5T4"/>
<dbReference type="GO" id="GO:0005375">
    <property type="term" value="F:copper ion transmembrane transporter activity"/>
    <property type="evidence" value="ECO:0007669"/>
    <property type="project" value="UniProtKB-UniRule"/>
</dbReference>
<gene>
    <name evidence="5" type="ORF">ASPTUDRAFT_188744</name>
</gene>
<keyword evidence="1 4" id="KW-0812">Transmembrane</keyword>
<feature type="transmembrane region" description="Helical" evidence="4">
    <location>
        <begin position="118"/>
        <end position="137"/>
    </location>
</feature>
<evidence type="ECO:0000313" key="5">
    <source>
        <dbReference type="EMBL" id="OJI84636.1"/>
    </source>
</evidence>
<reference evidence="6" key="1">
    <citation type="journal article" date="2017" name="Genome Biol.">
        <title>Comparative genomics reveals high biological diversity and specific adaptations in the industrially and medically important fungal genus Aspergillus.</title>
        <authorList>
            <person name="de Vries R.P."/>
            <person name="Riley R."/>
            <person name="Wiebenga A."/>
            <person name="Aguilar-Osorio G."/>
            <person name="Amillis S."/>
            <person name="Uchima C.A."/>
            <person name="Anderluh G."/>
            <person name="Asadollahi M."/>
            <person name="Askin M."/>
            <person name="Barry K."/>
            <person name="Battaglia E."/>
            <person name="Bayram O."/>
            <person name="Benocci T."/>
            <person name="Braus-Stromeyer S.A."/>
            <person name="Caldana C."/>
            <person name="Canovas D."/>
            <person name="Cerqueira G.C."/>
            <person name="Chen F."/>
            <person name="Chen W."/>
            <person name="Choi C."/>
            <person name="Clum A."/>
            <person name="Dos Santos R.A."/>
            <person name="Damasio A.R."/>
            <person name="Diallinas G."/>
            <person name="Emri T."/>
            <person name="Fekete E."/>
            <person name="Flipphi M."/>
            <person name="Freyberg S."/>
            <person name="Gallo A."/>
            <person name="Gournas C."/>
            <person name="Habgood R."/>
            <person name="Hainaut M."/>
            <person name="Harispe M.L."/>
            <person name="Henrissat B."/>
            <person name="Hilden K.S."/>
            <person name="Hope R."/>
            <person name="Hossain A."/>
            <person name="Karabika E."/>
            <person name="Karaffa L."/>
            <person name="Karanyi Z."/>
            <person name="Krasevec N."/>
            <person name="Kuo A."/>
            <person name="Kusch H."/>
            <person name="LaButti K."/>
            <person name="Lagendijk E.L."/>
            <person name="Lapidus A."/>
            <person name="Levasseur A."/>
            <person name="Lindquist E."/>
            <person name="Lipzen A."/>
            <person name="Logrieco A.F."/>
            <person name="MacCabe A."/>
            <person name="Maekelae M.R."/>
            <person name="Malavazi I."/>
            <person name="Melin P."/>
            <person name="Meyer V."/>
            <person name="Mielnichuk N."/>
            <person name="Miskei M."/>
            <person name="Molnar A.P."/>
            <person name="Mule G."/>
            <person name="Ngan C.Y."/>
            <person name="Orejas M."/>
            <person name="Orosz E."/>
            <person name="Ouedraogo J.P."/>
            <person name="Overkamp K.M."/>
            <person name="Park H.-S."/>
            <person name="Perrone G."/>
            <person name="Piumi F."/>
            <person name="Punt P.J."/>
            <person name="Ram A.F."/>
            <person name="Ramon A."/>
            <person name="Rauscher S."/>
            <person name="Record E."/>
            <person name="Riano-Pachon D.M."/>
            <person name="Robert V."/>
            <person name="Roehrig J."/>
            <person name="Ruller R."/>
            <person name="Salamov A."/>
            <person name="Salih N.S."/>
            <person name="Samson R.A."/>
            <person name="Sandor E."/>
            <person name="Sanguinetti M."/>
            <person name="Schuetze T."/>
            <person name="Sepcic K."/>
            <person name="Shelest E."/>
            <person name="Sherlock G."/>
            <person name="Sophianopoulou V."/>
            <person name="Squina F.M."/>
            <person name="Sun H."/>
            <person name="Susca A."/>
            <person name="Todd R.B."/>
            <person name="Tsang A."/>
            <person name="Unkles S.E."/>
            <person name="van de Wiele N."/>
            <person name="van Rossen-Uffink D."/>
            <person name="Oliveira J.V."/>
            <person name="Vesth T.C."/>
            <person name="Visser J."/>
            <person name="Yu J.-H."/>
            <person name="Zhou M."/>
            <person name="Andersen M.R."/>
            <person name="Archer D.B."/>
            <person name="Baker S.E."/>
            <person name="Benoit I."/>
            <person name="Brakhage A.A."/>
            <person name="Braus G.H."/>
            <person name="Fischer R."/>
            <person name="Frisvad J.C."/>
            <person name="Goldman G.H."/>
            <person name="Houbraken J."/>
            <person name="Oakley B."/>
            <person name="Pocsi I."/>
            <person name="Scazzocchio C."/>
            <person name="Seiboth B."/>
            <person name="vanKuyk P.A."/>
            <person name="Wortman J."/>
            <person name="Dyer P.S."/>
            <person name="Grigoriev I.V."/>
        </authorList>
    </citation>
    <scope>NUCLEOTIDE SEQUENCE [LARGE SCALE GENOMIC DNA]</scope>
    <source>
        <strain evidence="6">CBS 134.48</strain>
    </source>
</reference>
<name>A0A1L9N5T4_ASPTC</name>
<dbReference type="OrthoDB" id="73901at2759"/>
<keyword evidence="4" id="KW-0186">Copper</keyword>
<dbReference type="Proteomes" id="UP000184304">
    <property type="component" value="Unassembled WGS sequence"/>
</dbReference>
<evidence type="ECO:0000256" key="2">
    <source>
        <dbReference type="ARBA" id="ARBA00022989"/>
    </source>
</evidence>
<dbReference type="InterPro" id="IPR007274">
    <property type="entry name" value="Cop_transporter"/>
</dbReference>
<evidence type="ECO:0000256" key="4">
    <source>
        <dbReference type="RuleBase" id="RU367022"/>
    </source>
</evidence>
<dbReference type="EMBL" id="KV878198">
    <property type="protein sequence ID" value="OJI84636.1"/>
    <property type="molecule type" value="Genomic_DNA"/>
</dbReference>
<keyword evidence="4" id="KW-0187">Copper transport</keyword>
<feature type="transmembrane region" description="Helical" evidence="4">
    <location>
        <begin position="94"/>
        <end position="112"/>
    </location>
</feature>
<evidence type="ECO:0000256" key="1">
    <source>
        <dbReference type="ARBA" id="ARBA00022692"/>
    </source>
</evidence>